<dbReference type="AlphaFoldDB" id="A0A6B9ZM43"/>
<dbReference type="CDD" id="cd14789">
    <property type="entry name" value="Tiki"/>
    <property type="match status" value="1"/>
</dbReference>
<keyword evidence="2" id="KW-1185">Reference proteome</keyword>
<dbReference type="KEGG" id="chih:GWR21_25940"/>
<name>A0A6B9ZM43_9BACT</name>
<dbReference type="Pfam" id="PF01963">
    <property type="entry name" value="TraB_PrgY_gumN"/>
    <property type="match status" value="1"/>
</dbReference>
<proteinExistence type="predicted"/>
<dbReference type="EMBL" id="CP048113">
    <property type="protein sequence ID" value="QHS62899.1"/>
    <property type="molecule type" value="Genomic_DNA"/>
</dbReference>
<dbReference type="InterPro" id="IPR002816">
    <property type="entry name" value="TraB/PrgY/GumN_fam"/>
</dbReference>
<reference evidence="1 2" key="1">
    <citation type="submission" date="2020-01" db="EMBL/GenBank/DDBJ databases">
        <title>Complete genome sequence of Chitinophaga sp. H33E-04 isolated from quinoa roots.</title>
        <authorList>
            <person name="Weon H.-Y."/>
            <person name="Lee S.A."/>
        </authorList>
    </citation>
    <scope>NUCLEOTIDE SEQUENCE [LARGE SCALE GENOMIC DNA]</scope>
    <source>
        <strain evidence="1 2">H33E-04</strain>
    </source>
</reference>
<dbReference type="PANTHER" id="PTHR40590">
    <property type="entry name" value="CYTOPLASMIC PROTEIN-RELATED"/>
    <property type="match status" value="1"/>
</dbReference>
<dbReference type="InterPro" id="IPR047111">
    <property type="entry name" value="YbaP-like"/>
</dbReference>
<gene>
    <name evidence="1" type="ORF">GWR21_25940</name>
</gene>
<accession>A0A6B9ZM43</accession>
<evidence type="ECO:0000313" key="2">
    <source>
        <dbReference type="Proteomes" id="UP000476411"/>
    </source>
</evidence>
<sequence length="1198" mass="135414">MLVCYTYFRRRAAGSFLLTTWLVLLALLSPLLSQAQHAKRADYQLLWRIEGSGINTPSYLFGTMHLTERRVFEFSDSVLLALRSADAFAMEVDMDSAMAYMLSPGGPLQDTVNYMRRLLTVAEYRFVDSLVKKKAGVSIDQLNLKRLWFIEKLLQEEDAVISKTAGAGAKAENIFLDGWLHQKATFMGKPVHSLEKLNNQLAFMSADVSELQKDIFLEELGYNVAPAERPGDKELFNARVKFMDSLVNLYYAGDPEQIHRLVDHADAGEGLSLNKRNVEMADNLAALIRTKSFFAAVGAAHLAGDKGMIALLRAKGLSVNPVKATFTGIAQQERRRLDSVKGYTMNKMSDGYSVVFPGVPVTYPIPGMNRKMYVGTNDNEASFALTMDLPQLGKDQQELGDMIIQGMAAQGKATLQRSYPIVYRDIPGTEAIMMQGKIPFYLRLFMRKNRAFVFMYATDAADSSARVEFFKSVRFYDIVRATSVYDSLYRPELGFSAIMPSDANYIKAHHEGDSRPVEAYTALDDGNNISYVVRVEKMKSGYYNIDDAASLVGIRNVLLRQDTTMQLIDSVVTKQDGYTLFRLKYSHHSGFISRLHFISRGNLAYTLQCTYDAQHTDSSYWKRFLEDFRILPLHAQPISVAFEAPDSSFTVKGPDAFRLYKYNSASDDDSRIYTVIDTASFASYIISVTSYSPYYSESPDSLLKGFLTSADSTIMMVANKKSVIDGRPVYDVEMKMSKTNQTIYRHALVAGHTIYCLSAFIPDEVTPARTAQQLFASFRPGKQQLADTLRLENNKVRWLMSDLQSSDTAVFNHALGYLSGFEPDSLDRKIVKEALQQPFPNDTNGIVRTKLLMTMDDEEDDLLVSTAEKLFTAIKDTTVRVYVLNFLSNLTTDSSIRTFIRLAPAIAEGTPAENNIFTYNLDNADLYDKYLPGIIAAAEQSNTVLQHFVYHAYYDSIWLAPRITQNGLDKLIPRMIPLFERQLKALDADRGDEAREEISTYRVLSTGSILASPDVQVPAEIFSRLVTDSLMAIRALGARGLINHGARVDDKVLKSILNDYNVGYDFFSDMENDKQLPRLNHLLTQELVGQLLLTYYLTQVFDEISITDIEVVTRIKVQEEKKPAEWLILYRYKETESEDWTYIFSGPQPLDTKKFNTDPDLFHTVEDAEIVKNKKALTAEAMKAYKEYLEEQHRHEEE</sequence>
<dbReference type="RefSeq" id="WP_162334623.1">
    <property type="nucleotide sequence ID" value="NZ_CP048113.1"/>
</dbReference>
<dbReference type="PANTHER" id="PTHR40590:SF1">
    <property type="entry name" value="CYTOPLASMIC PROTEIN"/>
    <property type="match status" value="1"/>
</dbReference>
<dbReference type="Proteomes" id="UP000476411">
    <property type="component" value="Chromosome"/>
</dbReference>
<evidence type="ECO:0000313" key="1">
    <source>
        <dbReference type="EMBL" id="QHS62899.1"/>
    </source>
</evidence>
<protein>
    <submittedName>
        <fullName evidence="1">TraB/GumN family protein</fullName>
    </submittedName>
</protein>
<organism evidence="1 2">
    <name type="scientific">Chitinophaga agri</name>
    <dbReference type="NCBI Taxonomy" id="2703787"/>
    <lineage>
        <taxon>Bacteria</taxon>
        <taxon>Pseudomonadati</taxon>
        <taxon>Bacteroidota</taxon>
        <taxon>Chitinophagia</taxon>
        <taxon>Chitinophagales</taxon>
        <taxon>Chitinophagaceae</taxon>
        <taxon>Chitinophaga</taxon>
    </lineage>
</organism>